<protein>
    <submittedName>
        <fullName evidence="1">Uncharacterized protein</fullName>
    </submittedName>
</protein>
<reference evidence="1 2" key="1">
    <citation type="journal article" date="2013" name="Mar. Genomics">
        <title>Expression of sulfatases in Rhodopirellula baltica and the diversity of sulfatases in the genus Rhodopirellula.</title>
        <authorList>
            <person name="Wegner C.E."/>
            <person name="Richter-Heitmann T."/>
            <person name="Klindworth A."/>
            <person name="Klockow C."/>
            <person name="Richter M."/>
            <person name="Achstetter T."/>
            <person name="Glockner F.O."/>
            <person name="Harder J."/>
        </authorList>
    </citation>
    <scope>NUCLEOTIDE SEQUENCE [LARGE SCALE GENOMIC DNA]</scope>
    <source>
        <strain evidence="1 2">SWK14</strain>
    </source>
</reference>
<accession>L7CAU7</accession>
<evidence type="ECO:0000313" key="1">
    <source>
        <dbReference type="EMBL" id="ELP30231.1"/>
    </source>
</evidence>
<sequence>MPRFVGWMPRRKNTSTLTRPSEFAVVRLAVFPVNRVHDRSGFRNDCRREAVGWT</sequence>
<dbReference type="AlphaFoldDB" id="L7CAU7"/>
<name>L7CAU7_RHOBT</name>
<evidence type="ECO:0000313" key="2">
    <source>
        <dbReference type="Proteomes" id="UP000010959"/>
    </source>
</evidence>
<gene>
    <name evidence="1" type="ORF">RBSWK_05829</name>
</gene>
<proteinExistence type="predicted"/>
<comment type="caution">
    <text evidence="1">The sequence shown here is derived from an EMBL/GenBank/DDBJ whole genome shotgun (WGS) entry which is preliminary data.</text>
</comment>
<dbReference type="Proteomes" id="UP000010959">
    <property type="component" value="Unassembled WGS sequence"/>
</dbReference>
<organism evidence="1 2">
    <name type="scientific">Rhodopirellula baltica SWK14</name>
    <dbReference type="NCBI Taxonomy" id="993516"/>
    <lineage>
        <taxon>Bacteria</taxon>
        <taxon>Pseudomonadati</taxon>
        <taxon>Planctomycetota</taxon>
        <taxon>Planctomycetia</taxon>
        <taxon>Pirellulales</taxon>
        <taxon>Pirellulaceae</taxon>
        <taxon>Rhodopirellula</taxon>
    </lineage>
</organism>
<dbReference type="EMBL" id="AMWG01000163">
    <property type="protein sequence ID" value="ELP30231.1"/>
    <property type="molecule type" value="Genomic_DNA"/>
</dbReference>